<evidence type="ECO:0008006" key="3">
    <source>
        <dbReference type="Google" id="ProtNLM"/>
    </source>
</evidence>
<evidence type="ECO:0000313" key="2">
    <source>
        <dbReference type="Proteomes" id="UP001291623"/>
    </source>
</evidence>
<accession>A0AAE1SW72</accession>
<organism evidence="1 2">
    <name type="scientific">Anisodus tanguticus</name>
    <dbReference type="NCBI Taxonomy" id="243964"/>
    <lineage>
        <taxon>Eukaryota</taxon>
        <taxon>Viridiplantae</taxon>
        <taxon>Streptophyta</taxon>
        <taxon>Embryophyta</taxon>
        <taxon>Tracheophyta</taxon>
        <taxon>Spermatophyta</taxon>
        <taxon>Magnoliopsida</taxon>
        <taxon>eudicotyledons</taxon>
        <taxon>Gunneridae</taxon>
        <taxon>Pentapetalae</taxon>
        <taxon>asterids</taxon>
        <taxon>lamiids</taxon>
        <taxon>Solanales</taxon>
        <taxon>Solanaceae</taxon>
        <taxon>Solanoideae</taxon>
        <taxon>Hyoscyameae</taxon>
        <taxon>Anisodus</taxon>
    </lineage>
</organism>
<dbReference type="Proteomes" id="UP001291623">
    <property type="component" value="Unassembled WGS sequence"/>
</dbReference>
<gene>
    <name evidence="1" type="ORF">RND71_006954</name>
</gene>
<proteinExistence type="predicted"/>
<protein>
    <recommendedName>
        <fullName evidence="3">Phytocyanin domain-containing protein</fullName>
    </recommendedName>
</protein>
<comment type="caution">
    <text evidence="1">The sequence shown here is derived from an EMBL/GenBank/DDBJ whole genome shotgun (WGS) entry which is preliminary data.</text>
</comment>
<name>A0AAE1SW72_9SOLA</name>
<keyword evidence="2" id="KW-1185">Reference proteome</keyword>
<dbReference type="EMBL" id="JAVYJV010000003">
    <property type="protein sequence ID" value="KAK4376277.1"/>
    <property type="molecule type" value="Genomic_DNA"/>
</dbReference>
<reference evidence="1" key="1">
    <citation type="submission" date="2023-12" db="EMBL/GenBank/DDBJ databases">
        <title>Genome assembly of Anisodus tanguticus.</title>
        <authorList>
            <person name="Wang Y.-J."/>
        </authorList>
    </citation>
    <scope>NUCLEOTIDE SEQUENCE</scope>
    <source>
        <strain evidence="1">KB-2021</strain>
        <tissue evidence="1">Leaf</tissue>
    </source>
</reference>
<evidence type="ECO:0000313" key="1">
    <source>
        <dbReference type="EMBL" id="KAK4376277.1"/>
    </source>
</evidence>
<sequence>MPFQRYKVELKRSCEKNVMTDLLKGRKVVRWTDMPRRWHIRPHMRHISGRISTQNFHALFQVMVFAKETVSLFSMMVVFGFFSTTVSGHTVYIVGDSAGWNGGNVDYHMWGSTKTFQLTLNPDIDDRPV</sequence>
<dbReference type="AlphaFoldDB" id="A0AAE1SW72"/>